<dbReference type="Proteomes" id="UP001595075">
    <property type="component" value="Unassembled WGS sequence"/>
</dbReference>
<evidence type="ECO:0000256" key="1">
    <source>
        <dbReference type="SAM" id="MobiDB-lite"/>
    </source>
</evidence>
<evidence type="ECO:0000313" key="3">
    <source>
        <dbReference type="Proteomes" id="UP001595075"/>
    </source>
</evidence>
<proteinExistence type="predicted"/>
<keyword evidence="3" id="KW-1185">Reference proteome</keyword>
<name>A0ABR4C4Q3_9HELO</name>
<gene>
    <name evidence="2" type="ORF">VTL71DRAFT_4815</name>
</gene>
<sequence length="96" mass="10878">MKDLKPNQESNDNFKFGFCYRTRDTKEELKFLGSIMKNGNKLYIFQTHAAAAVGKENTVSADPSWADDNANLFELLSPTKEEKDKADKEEAAKKKS</sequence>
<accession>A0ABR4C4Q3</accession>
<dbReference type="EMBL" id="JAZHXI010000014">
    <property type="protein sequence ID" value="KAL2064321.1"/>
    <property type="molecule type" value="Genomic_DNA"/>
</dbReference>
<feature type="region of interest" description="Disordered" evidence="1">
    <location>
        <begin position="76"/>
        <end position="96"/>
    </location>
</feature>
<evidence type="ECO:0000313" key="2">
    <source>
        <dbReference type="EMBL" id="KAL2064321.1"/>
    </source>
</evidence>
<organism evidence="2 3">
    <name type="scientific">Oculimacula yallundae</name>
    <dbReference type="NCBI Taxonomy" id="86028"/>
    <lineage>
        <taxon>Eukaryota</taxon>
        <taxon>Fungi</taxon>
        <taxon>Dikarya</taxon>
        <taxon>Ascomycota</taxon>
        <taxon>Pezizomycotina</taxon>
        <taxon>Leotiomycetes</taxon>
        <taxon>Helotiales</taxon>
        <taxon>Ploettnerulaceae</taxon>
        <taxon>Oculimacula</taxon>
    </lineage>
</organism>
<feature type="compositionally biased region" description="Basic and acidic residues" evidence="1">
    <location>
        <begin position="79"/>
        <end position="96"/>
    </location>
</feature>
<reference evidence="2 3" key="1">
    <citation type="journal article" date="2024" name="Commun. Biol.">
        <title>Comparative genomic analysis of thermophilic fungi reveals convergent evolutionary adaptations and gene losses.</title>
        <authorList>
            <person name="Steindorff A.S."/>
            <person name="Aguilar-Pontes M.V."/>
            <person name="Robinson A.J."/>
            <person name="Andreopoulos B."/>
            <person name="LaButti K."/>
            <person name="Kuo A."/>
            <person name="Mondo S."/>
            <person name="Riley R."/>
            <person name="Otillar R."/>
            <person name="Haridas S."/>
            <person name="Lipzen A."/>
            <person name="Grimwood J."/>
            <person name="Schmutz J."/>
            <person name="Clum A."/>
            <person name="Reid I.D."/>
            <person name="Moisan M.C."/>
            <person name="Butler G."/>
            <person name="Nguyen T.T.M."/>
            <person name="Dewar K."/>
            <person name="Conant G."/>
            <person name="Drula E."/>
            <person name="Henrissat B."/>
            <person name="Hansel C."/>
            <person name="Singer S."/>
            <person name="Hutchinson M.I."/>
            <person name="de Vries R.P."/>
            <person name="Natvig D.O."/>
            <person name="Powell A.J."/>
            <person name="Tsang A."/>
            <person name="Grigoriev I.V."/>
        </authorList>
    </citation>
    <scope>NUCLEOTIDE SEQUENCE [LARGE SCALE GENOMIC DNA]</scope>
    <source>
        <strain evidence="2 3">CBS 494.80</strain>
    </source>
</reference>
<protein>
    <submittedName>
        <fullName evidence="2">Uncharacterized protein</fullName>
    </submittedName>
</protein>
<comment type="caution">
    <text evidence="2">The sequence shown here is derived from an EMBL/GenBank/DDBJ whole genome shotgun (WGS) entry which is preliminary data.</text>
</comment>